<dbReference type="InterPro" id="IPR008620">
    <property type="entry name" value="FixH"/>
</dbReference>
<organism evidence="2 3">
    <name type="scientific">Microscilla marina ATCC 23134</name>
    <dbReference type="NCBI Taxonomy" id="313606"/>
    <lineage>
        <taxon>Bacteria</taxon>
        <taxon>Pseudomonadati</taxon>
        <taxon>Bacteroidota</taxon>
        <taxon>Cytophagia</taxon>
        <taxon>Cytophagales</taxon>
        <taxon>Microscillaceae</taxon>
        <taxon>Microscilla</taxon>
    </lineage>
</organism>
<keyword evidence="3" id="KW-1185">Reference proteome</keyword>
<evidence type="ECO:0000313" key="3">
    <source>
        <dbReference type="Proteomes" id="UP000004095"/>
    </source>
</evidence>
<dbReference type="Pfam" id="PF05751">
    <property type="entry name" value="FixH"/>
    <property type="match status" value="1"/>
</dbReference>
<dbReference type="Proteomes" id="UP000004095">
    <property type="component" value="Unassembled WGS sequence"/>
</dbReference>
<proteinExistence type="predicted"/>
<dbReference type="RefSeq" id="WP_002698463.1">
    <property type="nucleotide sequence ID" value="NZ_AAWS01000017.1"/>
</dbReference>
<sequence length="155" mass="18183">MNWGHKITGVIIVFVGMIMFMVVKAMRQDNIHLVSKDYYKEEIEYQKEINKLKNVQNLKEGFAFQYISKHQTFKLKFPKNTTQGQVTFFRPANARKDFTVPVETGTDGIQLIPIANCKFDKGFWRVKINWQDAQKKYYVEKRIIIAKDGNVEIKG</sequence>
<gene>
    <name evidence="2" type="ORF">M23134_03515</name>
</gene>
<accession>A1ZN73</accession>
<name>A1ZN73_MICM2</name>
<dbReference type="eggNOG" id="COG3198">
    <property type="taxonomic scope" value="Bacteria"/>
</dbReference>
<dbReference type="OrthoDB" id="1493774at2"/>
<dbReference type="AlphaFoldDB" id="A1ZN73"/>
<evidence type="ECO:0000313" key="2">
    <source>
        <dbReference type="EMBL" id="EAY28254.1"/>
    </source>
</evidence>
<feature type="transmembrane region" description="Helical" evidence="1">
    <location>
        <begin position="6"/>
        <end position="23"/>
    </location>
</feature>
<dbReference type="EMBL" id="AAWS01000017">
    <property type="protein sequence ID" value="EAY28254.1"/>
    <property type="molecule type" value="Genomic_DNA"/>
</dbReference>
<evidence type="ECO:0000256" key="1">
    <source>
        <dbReference type="SAM" id="Phobius"/>
    </source>
</evidence>
<protein>
    <recommendedName>
        <fullName evidence="4">FixH protein</fullName>
    </recommendedName>
</protein>
<reference evidence="2 3" key="1">
    <citation type="submission" date="2007-01" db="EMBL/GenBank/DDBJ databases">
        <authorList>
            <person name="Haygood M."/>
            <person name="Podell S."/>
            <person name="Anderson C."/>
            <person name="Hopkinson B."/>
            <person name="Roe K."/>
            <person name="Barbeau K."/>
            <person name="Gaasterland T."/>
            <person name="Ferriera S."/>
            <person name="Johnson J."/>
            <person name="Kravitz S."/>
            <person name="Beeson K."/>
            <person name="Sutton G."/>
            <person name="Rogers Y.-H."/>
            <person name="Friedman R."/>
            <person name="Frazier M."/>
            <person name="Venter J.C."/>
        </authorList>
    </citation>
    <scope>NUCLEOTIDE SEQUENCE [LARGE SCALE GENOMIC DNA]</scope>
    <source>
        <strain evidence="2 3">ATCC 23134</strain>
    </source>
</reference>
<keyword evidence="1" id="KW-1133">Transmembrane helix</keyword>
<evidence type="ECO:0008006" key="4">
    <source>
        <dbReference type="Google" id="ProtNLM"/>
    </source>
</evidence>
<comment type="caution">
    <text evidence="2">The sequence shown here is derived from an EMBL/GenBank/DDBJ whole genome shotgun (WGS) entry which is preliminary data.</text>
</comment>
<keyword evidence="1" id="KW-0812">Transmembrane</keyword>
<keyword evidence="1" id="KW-0472">Membrane</keyword>